<dbReference type="InterPro" id="IPR027417">
    <property type="entry name" value="P-loop_NTPase"/>
</dbReference>
<dbReference type="Gene3D" id="4.10.270.10">
    <property type="entry name" value="Myosin, subunit A"/>
    <property type="match status" value="1"/>
</dbReference>
<dbReference type="Gene3D" id="1.20.5.340">
    <property type="match status" value="1"/>
</dbReference>
<dbReference type="PROSITE" id="PS50096">
    <property type="entry name" value="IQ"/>
    <property type="match status" value="1"/>
</dbReference>
<accession>A0A914RN18</accession>
<feature type="coiled-coil region" evidence="1">
    <location>
        <begin position="192"/>
        <end position="261"/>
    </location>
</feature>
<organism evidence="2 3">
    <name type="scientific">Parascaris equorum</name>
    <name type="common">Equine roundworm</name>
    <dbReference type="NCBI Taxonomy" id="6256"/>
    <lineage>
        <taxon>Eukaryota</taxon>
        <taxon>Metazoa</taxon>
        <taxon>Ecdysozoa</taxon>
        <taxon>Nematoda</taxon>
        <taxon>Chromadorea</taxon>
        <taxon>Rhabditida</taxon>
        <taxon>Spirurina</taxon>
        <taxon>Ascaridomorpha</taxon>
        <taxon>Ascaridoidea</taxon>
        <taxon>Ascarididae</taxon>
        <taxon>Parascaris</taxon>
    </lineage>
</organism>
<dbReference type="AlphaFoldDB" id="A0A914RN18"/>
<evidence type="ECO:0000313" key="3">
    <source>
        <dbReference type="WBParaSite" id="PEQ_0000789901-mRNA-1"/>
    </source>
</evidence>
<dbReference type="Proteomes" id="UP000887564">
    <property type="component" value="Unplaced"/>
</dbReference>
<evidence type="ECO:0000256" key="1">
    <source>
        <dbReference type="SAM" id="Coils"/>
    </source>
</evidence>
<name>A0A914RN18_PAREQ</name>
<sequence length="266" mass="32135">MLSENLTHLLQLERRRRVKLSALICDIQASIRWYIEQKEYRRKLKQRGALLIIQNNVRNYAELSSWNWYRLFGRVKQMIPMNKDKDRIEELEKENEQLLNLENEKNDREDEKREMRAEMLRNEEVLAIMEKRFDEQHSKVMNEKKIEQIEAEKVELQSQLRKVGADLYSIFKNPQVTLSFWKEKYERESVHRRDLEEEFTKHENLVKALQQKVDAMSAEREREGSQVQQLEAEIATISGKNTQHLDTINDLQKRIAELSVRFSYYY</sequence>
<evidence type="ECO:0000313" key="2">
    <source>
        <dbReference type="Proteomes" id="UP000887564"/>
    </source>
</evidence>
<reference evidence="3" key="1">
    <citation type="submission" date="2022-11" db="UniProtKB">
        <authorList>
            <consortium name="WormBaseParasite"/>
        </authorList>
    </citation>
    <scope>IDENTIFICATION</scope>
</reference>
<feature type="coiled-coil region" evidence="1">
    <location>
        <begin position="81"/>
        <end position="166"/>
    </location>
</feature>
<dbReference type="WBParaSite" id="PEQ_0000789901-mRNA-1">
    <property type="protein sequence ID" value="PEQ_0000789901-mRNA-1"/>
    <property type="gene ID" value="PEQ_0000789901"/>
</dbReference>
<keyword evidence="2" id="KW-1185">Reference proteome</keyword>
<dbReference type="SUPFAM" id="SSF52540">
    <property type="entry name" value="P-loop containing nucleoside triphosphate hydrolases"/>
    <property type="match status" value="1"/>
</dbReference>
<protein>
    <submittedName>
        <fullName evidence="3">Uncharacterized protein</fullName>
    </submittedName>
</protein>
<keyword evidence="1" id="KW-0175">Coiled coil</keyword>
<proteinExistence type="predicted"/>